<reference evidence="2" key="1">
    <citation type="submission" date="2014-11" db="EMBL/GenBank/DDBJ databases">
        <authorList>
            <person name="Amaro Gonzalez C."/>
        </authorList>
    </citation>
    <scope>NUCLEOTIDE SEQUENCE</scope>
</reference>
<sequence>MEQTNKRKMSGLIWYRPTTPAPG</sequence>
<name>A0A0E9TZ94_ANGAN</name>
<evidence type="ECO:0000313" key="2">
    <source>
        <dbReference type="EMBL" id="JAH58245.1"/>
    </source>
</evidence>
<evidence type="ECO:0000256" key="1">
    <source>
        <dbReference type="SAM" id="MobiDB-lite"/>
    </source>
</evidence>
<dbReference type="AlphaFoldDB" id="A0A0E9TZ94"/>
<accession>A0A0E9TZ94</accession>
<protein>
    <submittedName>
        <fullName evidence="2">Uncharacterized protein</fullName>
    </submittedName>
</protein>
<dbReference type="EMBL" id="GBXM01050332">
    <property type="protein sequence ID" value="JAH58245.1"/>
    <property type="molecule type" value="Transcribed_RNA"/>
</dbReference>
<feature type="region of interest" description="Disordered" evidence="1">
    <location>
        <begin position="1"/>
        <end position="23"/>
    </location>
</feature>
<reference evidence="2" key="2">
    <citation type="journal article" date="2015" name="Fish Shellfish Immunol.">
        <title>Early steps in the European eel (Anguilla anguilla)-Vibrio vulnificus interaction in the gills: Role of the RtxA13 toxin.</title>
        <authorList>
            <person name="Callol A."/>
            <person name="Pajuelo D."/>
            <person name="Ebbesson L."/>
            <person name="Teles M."/>
            <person name="MacKenzie S."/>
            <person name="Amaro C."/>
        </authorList>
    </citation>
    <scope>NUCLEOTIDE SEQUENCE</scope>
</reference>
<organism evidence="2">
    <name type="scientific">Anguilla anguilla</name>
    <name type="common">European freshwater eel</name>
    <name type="synonym">Muraena anguilla</name>
    <dbReference type="NCBI Taxonomy" id="7936"/>
    <lineage>
        <taxon>Eukaryota</taxon>
        <taxon>Metazoa</taxon>
        <taxon>Chordata</taxon>
        <taxon>Craniata</taxon>
        <taxon>Vertebrata</taxon>
        <taxon>Euteleostomi</taxon>
        <taxon>Actinopterygii</taxon>
        <taxon>Neopterygii</taxon>
        <taxon>Teleostei</taxon>
        <taxon>Anguilliformes</taxon>
        <taxon>Anguillidae</taxon>
        <taxon>Anguilla</taxon>
    </lineage>
</organism>
<proteinExistence type="predicted"/>